<keyword evidence="5" id="KW-0677">Repeat</keyword>
<keyword evidence="4 11" id="KW-0812">Transmembrane</keyword>
<dbReference type="SMART" id="SM01073">
    <property type="entry name" value="CDC48_N"/>
    <property type="match status" value="1"/>
</dbReference>
<dbReference type="InterPro" id="IPR050168">
    <property type="entry name" value="AAA_ATPase_domain"/>
</dbReference>
<dbReference type="InterPro" id="IPR003593">
    <property type="entry name" value="AAA+_ATPase"/>
</dbReference>
<evidence type="ECO:0000256" key="8">
    <source>
        <dbReference type="ARBA" id="ARBA00022989"/>
    </source>
</evidence>
<dbReference type="SUPFAM" id="SSF50692">
    <property type="entry name" value="ADC-like"/>
    <property type="match status" value="1"/>
</dbReference>
<feature type="transmembrane region" description="Helical" evidence="11">
    <location>
        <begin position="552"/>
        <end position="578"/>
    </location>
</feature>
<protein>
    <recommendedName>
        <fullName evidence="3">vesicle-fusing ATPase</fullName>
        <ecNumber evidence="3">3.6.4.6</ecNumber>
    </recommendedName>
</protein>
<keyword evidence="8 11" id="KW-1133">Transmembrane helix</keyword>
<dbReference type="InterPro" id="IPR029067">
    <property type="entry name" value="CDC48_domain_2-like_sf"/>
</dbReference>
<dbReference type="InterPro" id="IPR009010">
    <property type="entry name" value="Asp_de-COase-like_dom_sf"/>
</dbReference>
<evidence type="ECO:0000256" key="7">
    <source>
        <dbReference type="ARBA" id="ARBA00022840"/>
    </source>
</evidence>
<comment type="caution">
    <text evidence="15">The sequence shown here is derived from an EMBL/GenBank/DDBJ whole genome shotgun (WGS) entry which is preliminary data.</text>
</comment>
<keyword evidence="7" id="KW-0067">ATP-binding</keyword>
<dbReference type="AlphaFoldDB" id="A0A814CPQ4"/>
<dbReference type="InterPro" id="IPR001734">
    <property type="entry name" value="Na/solute_symporter"/>
</dbReference>
<dbReference type="Pfam" id="PF00474">
    <property type="entry name" value="SSF"/>
    <property type="match status" value="1"/>
</dbReference>
<dbReference type="GO" id="GO:0051228">
    <property type="term" value="P:mitotic spindle disassembly"/>
    <property type="evidence" value="ECO:0007669"/>
    <property type="project" value="TreeGrafter"/>
</dbReference>
<feature type="transmembrane region" description="Helical" evidence="11">
    <location>
        <begin position="665"/>
        <end position="684"/>
    </location>
</feature>
<evidence type="ECO:0000256" key="4">
    <source>
        <dbReference type="ARBA" id="ARBA00022692"/>
    </source>
</evidence>
<gene>
    <name evidence="15" type="ORF">IZO911_LOCUS14561</name>
</gene>
<evidence type="ECO:0000256" key="2">
    <source>
        <dbReference type="ARBA" id="ARBA00006434"/>
    </source>
</evidence>
<accession>A0A814CPQ4</accession>
<dbReference type="GO" id="GO:0034098">
    <property type="term" value="C:VCP-NPL4-UFD1 AAA ATPase complex"/>
    <property type="evidence" value="ECO:0007669"/>
    <property type="project" value="TreeGrafter"/>
</dbReference>
<feature type="transmembrane region" description="Helical" evidence="11">
    <location>
        <begin position="935"/>
        <end position="956"/>
    </location>
</feature>
<dbReference type="Gene3D" id="3.40.50.300">
    <property type="entry name" value="P-loop containing nucleotide triphosphate hydrolases"/>
    <property type="match status" value="1"/>
</dbReference>
<dbReference type="PANTHER" id="PTHR23077">
    <property type="entry name" value="AAA-FAMILY ATPASE"/>
    <property type="match status" value="1"/>
</dbReference>
<dbReference type="Gene3D" id="1.20.1730.10">
    <property type="entry name" value="Sodium/glucose cotransporter"/>
    <property type="match status" value="2"/>
</dbReference>
<dbReference type="GO" id="GO:0097352">
    <property type="term" value="P:autophagosome maturation"/>
    <property type="evidence" value="ECO:0007669"/>
    <property type="project" value="TreeGrafter"/>
</dbReference>
<evidence type="ECO:0000313" key="15">
    <source>
        <dbReference type="EMBL" id="CAF0943274.1"/>
    </source>
</evidence>
<evidence type="ECO:0000259" key="13">
    <source>
        <dbReference type="SMART" id="SM01072"/>
    </source>
</evidence>
<comment type="subcellular location">
    <subcellularLocation>
        <location evidence="1">Membrane</location>
        <topology evidence="1">Multi-pass membrane protein</topology>
    </subcellularLocation>
</comment>
<dbReference type="Gene3D" id="2.40.40.20">
    <property type="match status" value="1"/>
</dbReference>
<keyword evidence="6" id="KW-0547">Nucleotide-binding</keyword>
<dbReference type="SUPFAM" id="SSF54585">
    <property type="entry name" value="Cdc48 domain 2-like"/>
    <property type="match status" value="1"/>
</dbReference>
<dbReference type="GO" id="GO:0030970">
    <property type="term" value="P:retrograde protein transport, ER to cytosol"/>
    <property type="evidence" value="ECO:0007669"/>
    <property type="project" value="TreeGrafter"/>
</dbReference>
<evidence type="ECO:0000256" key="1">
    <source>
        <dbReference type="ARBA" id="ARBA00004141"/>
    </source>
</evidence>
<evidence type="ECO:0000259" key="12">
    <source>
        <dbReference type="SMART" id="SM00382"/>
    </source>
</evidence>
<dbReference type="PANTHER" id="PTHR23077:SF171">
    <property type="entry name" value="NUCLEAR VALOSIN-CONTAINING PROTEIN-LIKE"/>
    <property type="match status" value="1"/>
</dbReference>
<dbReference type="PROSITE" id="PS50283">
    <property type="entry name" value="NA_SOLUT_SYMP_3"/>
    <property type="match status" value="1"/>
</dbReference>
<feature type="transmembrane region" description="Helical" evidence="11">
    <location>
        <begin position="897"/>
        <end position="915"/>
    </location>
</feature>
<dbReference type="Pfam" id="PF00004">
    <property type="entry name" value="AAA"/>
    <property type="match status" value="1"/>
</dbReference>
<dbReference type="GO" id="GO:0022857">
    <property type="term" value="F:transmembrane transporter activity"/>
    <property type="evidence" value="ECO:0007669"/>
    <property type="project" value="InterPro"/>
</dbReference>
<dbReference type="EMBL" id="CAJNOE010000121">
    <property type="protein sequence ID" value="CAF0943274.1"/>
    <property type="molecule type" value="Genomic_DNA"/>
</dbReference>
<feature type="transmembrane region" description="Helical" evidence="11">
    <location>
        <begin position="722"/>
        <end position="745"/>
    </location>
</feature>
<dbReference type="Pfam" id="PF17862">
    <property type="entry name" value="AAA_lid_3"/>
    <property type="match status" value="1"/>
</dbReference>
<sequence length="980" mass="109629">MAKFADPIKKDKFATAILNRKKRPNRLLVDDSTNDDNSVVALSQQKMDELQLFRGDTVLLEGKKRRETICIVLADDNCSNERILMNRVVRNNLRVRSGDIVSLQACSDAKDGKRIQVVPIDNTVYGITRNLFEVYLKPYFLEAYRAVHEGDTFITRAGMRAVEFKVIETDPSPYCIVAPGTVIRCEGNPIKRTEEENASLNEIGFDDIGGLESVKRELQELIQYPVEHPEKFFKFGMRPSRGILLYGPPGCGKTLLAKAIANEYQANFISVKGPRLLTMLMSGESETNVRDIFDEARQAAPCILFFDDLDSIARSGSASDSATNRVINQILTEMDDMNAEQNVFIIGASNRPDIIDPAILRSGRLDQLIYIPLPDENSRMGILKVALRKSPVARDVDMNSLARITQGFSSADLIEICQRACKSAIRESIAKDSHREKQQLWRRQTVMHSDELDPVPEIRHDHFEEAFKFARRSVSDNDLRKYQMFSQTLQQPRGFDSSFRFPGQQQSLQGGYRIFSGGIGIYQGSIKSKHTYTKEFLVADGQMNILPTAMSLMASITSVASLLGVPVQIYYYGTMLAYSRSIKSKHTSTREFLVADGRMKILPTAMSLMASITSVASLPGVPVEMYYYETMLVYCTTYITMKVFIPKFHHIGSYLEQRFSLTIRILVTCTFILITILYMSVILYGPSLTLSQVTGLNIWIAIGACGLVCTIYTSIGGMKAVIWTDVVQATVIFTGLILSIIYGLIDAGGISKVFETLKNGNRVQLSVFSVTIDPSVRYTIWSILIGSTFSSTAQYACIQTQAQRYMCVKDTKSAQKVIWTNYLYPLFVVETSGRIPGLTGLFISCILSATLSTFSSGVNSIATVIFEDIYKRLSKQSVMSDKNQVIFSKILSNKHGGRLLISTVGCVQSINVTLSPTVTKQSSNILVSLFSISPLWIIFNGTIIMIILGLIFSFILSKSFIIEIKNLTKIFYIQIQMIRK</sequence>
<proteinExistence type="inferred from homology"/>
<dbReference type="Gene3D" id="3.10.330.10">
    <property type="match status" value="1"/>
</dbReference>
<comment type="similarity">
    <text evidence="2">Belongs to the sodium:solute symporter (SSF) (TC 2.A.21) family.</text>
</comment>
<dbReference type="InterPro" id="IPR004201">
    <property type="entry name" value="Cdc48_dom2"/>
</dbReference>
<feature type="domain" description="CDC48" evidence="13">
    <location>
        <begin position="126"/>
        <end position="192"/>
    </location>
</feature>
<evidence type="ECO:0000313" key="16">
    <source>
        <dbReference type="Proteomes" id="UP000663860"/>
    </source>
</evidence>
<dbReference type="FunFam" id="2.40.40.20:FF:000003">
    <property type="entry name" value="Transitional endoplasmic reticulum ATPase"/>
    <property type="match status" value="1"/>
</dbReference>
<dbReference type="SUPFAM" id="SSF52540">
    <property type="entry name" value="P-loop containing nucleoside triphosphate hydrolases"/>
    <property type="match status" value="1"/>
</dbReference>
<dbReference type="InterPro" id="IPR003959">
    <property type="entry name" value="ATPase_AAA_core"/>
</dbReference>
<dbReference type="GO" id="GO:0005634">
    <property type="term" value="C:nucleus"/>
    <property type="evidence" value="ECO:0007669"/>
    <property type="project" value="TreeGrafter"/>
</dbReference>
<dbReference type="FunFam" id="3.40.50.300:FF:000018">
    <property type="entry name" value="Cell division control 48"/>
    <property type="match status" value="1"/>
</dbReference>
<dbReference type="InterPro" id="IPR038377">
    <property type="entry name" value="Na/Glc_symporter_sf"/>
</dbReference>
<dbReference type="GO" id="GO:0016887">
    <property type="term" value="F:ATP hydrolysis activity"/>
    <property type="evidence" value="ECO:0007669"/>
    <property type="project" value="InterPro"/>
</dbReference>
<evidence type="ECO:0000256" key="5">
    <source>
        <dbReference type="ARBA" id="ARBA00022737"/>
    </source>
</evidence>
<evidence type="ECO:0000256" key="3">
    <source>
        <dbReference type="ARBA" id="ARBA00012674"/>
    </source>
</evidence>
<dbReference type="SMART" id="SM00382">
    <property type="entry name" value="AAA"/>
    <property type="match status" value="1"/>
</dbReference>
<evidence type="ECO:0000256" key="6">
    <source>
        <dbReference type="ARBA" id="ARBA00022741"/>
    </source>
</evidence>
<dbReference type="Proteomes" id="UP000663860">
    <property type="component" value="Unassembled WGS sequence"/>
</dbReference>
<feature type="domain" description="AAA+ ATPase" evidence="12">
    <location>
        <begin position="239"/>
        <end position="375"/>
    </location>
</feature>
<dbReference type="Pfam" id="PF02359">
    <property type="entry name" value="CDC48_N"/>
    <property type="match status" value="1"/>
</dbReference>
<dbReference type="Gene3D" id="6.10.20.150">
    <property type="match status" value="1"/>
</dbReference>
<evidence type="ECO:0000256" key="9">
    <source>
        <dbReference type="ARBA" id="ARBA00023136"/>
    </source>
</evidence>
<dbReference type="SMART" id="SM01072">
    <property type="entry name" value="CDC48_2"/>
    <property type="match status" value="1"/>
</dbReference>
<keyword evidence="9 11" id="KW-0472">Membrane</keyword>
<dbReference type="FunFam" id="3.10.330.10:FF:000001">
    <property type="entry name" value="Cell division control 48"/>
    <property type="match status" value="1"/>
</dbReference>
<reference evidence="15" key="1">
    <citation type="submission" date="2021-02" db="EMBL/GenBank/DDBJ databases">
        <authorList>
            <person name="Nowell W R."/>
        </authorList>
    </citation>
    <scope>NUCLEOTIDE SEQUENCE</scope>
</reference>
<dbReference type="EC" id="3.6.4.6" evidence="3"/>
<dbReference type="PROSITE" id="PS00674">
    <property type="entry name" value="AAA"/>
    <property type="match status" value="1"/>
</dbReference>
<dbReference type="InterPro" id="IPR003338">
    <property type="entry name" value="CDC4_N-term_subdom"/>
</dbReference>
<dbReference type="InterPro" id="IPR003960">
    <property type="entry name" value="ATPase_AAA_CS"/>
</dbReference>
<organism evidence="15 16">
    <name type="scientific">Adineta steineri</name>
    <dbReference type="NCBI Taxonomy" id="433720"/>
    <lineage>
        <taxon>Eukaryota</taxon>
        <taxon>Metazoa</taxon>
        <taxon>Spiralia</taxon>
        <taxon>Gnathifera</taxon>
        <taxon>Rotifera</taxon>
        <taxon>Eurotatoria</taxon>
        <taxon>Bdelloidea</taxon>
        <taxon>Adinetida</taxon>
        <taxon>Adinetidae</taxon>
        <taxon>Adineta</taxon>
    </lineage>
</organism>
<dbReference type="GO" id="GO:0031593">
    <property type="term" value="F:polyubiquitin modification-dependent protein binding"/>
    <property type="evidence" value="ECO:0007669"/>
    <property type="project" value="TreeGrafter"/>
</dbReference>
<dbReference type="GO" id="GO:0005524">
    <property type="term" value="F:ATP binding"/>
    <property type="evidence" value="ECO:0007669"/>
    <property type="project" value="UniProtKB-KW"/>
</dbReference>
<feature type="transmembrane region" description="Helical" evidence="11">
    <location>
        <begin position="696"/>
        <end position="715"/>
    </location>
</feature>
<dbReference type="InterPro" id="IPR027417">
    <property type="entry name" value="P-loop_NTPase"/>
</dbReference>
<evidence type="ECO:0000256" key="11">
    <source>
        <dbReference type="SAM" id="Phobius"/>
    </source>
</evidence>
<dbReference type="InterPro" id="IPR041569">
    <property type="entry name" value="AAA_lid_3"/>
</dbReference>
<dbReference type="Pfam" id="PF02933">
    <property type="entry name" value="CDC48_2"/>
    <property type="match status" value="1"/>
</dbReference>
<dbReference type="GO" id="GO:0005829">
    <property type="term" value="C:cytosol"/>
    <property type="evidence" value="ECO:0007669"/>
    <property type="project" value="TreeGrafter"/>
</dbReference>
<evidence type="ECO:0000259" key="14">
    <source>
        <dbReference type="SMART" id="SM01073"/>
    </source>
</evidence>
<comment type="catalytic activity">
    <reaction evidence="10">
        <text>ATP + H2O = ADP + phosphate + H(+)</text>
        <dbReference type="Rhea" id="RHEA:13065"/>
        <dbReference type="ChEBI" id="CHEBI:15377"/>
        <dbReference type="ChEBI" id="CHEBI:15378"/>
        <dbReference type="ChEBI" id="CHEBI:30616"/>
        <dbReference type="ChEBI" id="CHEBI:43474"/>
        <dbReference type="ChEBI" id="CHEBI:456216"/>
        <dbReference type="EC" id="3.6.4.6"/>
    </reaction>
</comment>
<evidence type="ECO:0000256" key="10">
    <source>
        <dbReference type="ARBA" id="ARBA00048883"/>
    </source>
</evidence>
<feature type="domain" description="CDC48 N-terminal subdomain" evidence="14">
    <location>
        <begin position="26"/>
        <end position="109"/>
    </location>
</feature>
<name>A0A814CPQ4_9BILA</name>